<evidence type="ECO:0000256" key="1">
    <source>
        <dbReference type="SAM" id="MobiDB-lite"/>
    </source>
</evidence>
<gene>
    <name evidence="2" type="ORF">CBR_g40894</name>
</gene>
<proteinExistence type="predicted"/>
<accession>A0A388K2B2</accession>
<organism evidence="2 3">
    <name type="scientific">Chara braunii</name>
    <name type="common">Braun's stonewort</name>
    <dbReference type="NCBI Taxonomy" id="69332"/>
    <lineage>
        <taxon>Eukaryota</taxon>
        <taxon>Viridiplantae</taxon>
        <taxon>Streptophyta</taxon>
        <taxon>Charophyceae</taxon>
        <taxon>Charales</taxon>
        <taxon>Characeae</taxon>
        <taxon>Chara</taxon>
    </lineage>
</organism>
<name>A0A388K2B2_CHABU</name>
<evidence type="ECO:0000313" key="3">
    <source>
        <dbReference type="Proteomes" id="UP000265515"/>
    </source>
</evidence>
<comment type="caution">
    <text evidence="2">The sequence shown here is derived from an EMBL/GenBank/DDBJ whole genome shotgun (WGS) entry which is preliminary data.</text>
</comment>
<feature type="region of interest" description="Disordered" evidence="1">
    <location>
        <begin position="1"/>
        <end position="44"/>
    </location>
</feature>
<protein>
    <submittedName>
        <fullName evidence="2">Uncharacterized protein</fullName>
    </submittedName>
</protein>
<dbReference type="EMBL" id="BFEA01000047">
    <property type="protein sequence ID" value="GBG64194.1"/>
    <property type="molecule type" value="Genomic_DNA"/>
</dbReference>
<evidence type="ECO:0000313" key="2">
    <source>
        <dbReference type="EMBL" id="GBG64194.1"/>
    </source>
</evidence>
<dbReference type="AlphaFoldDB" id="A0A388K2B2"/>
<reference evidence="2 3" key="1">
    <citation type="journal article" date="2018" name="Cell">
        <title>The Chara Genome: Secondary Complexity and Implications for Plant Terrestrialization.</title>
        <authorList>
            <person name="Nishiyama T."/>
            <person name="Sakayama H."/>
            <person name="Vries J.D."/>
            <person name="Buschmann H."/>
            <person name="Saint-Marcoux D."/>
            <person name="Ullrich K.K."/>
            <person name="Haas F.B."/>
            <person name="Vanderstraeten L."/>
            <person name="Becker D."/>
            <person name="Lang D."/>
            <person name="Vosolsobe S."/>
            <person name="Rombauts S."/>
            <person name="Wilhelmsson P.K.I."/>
            <person name="Janitza P."/>
            <person name="Kern R."/>
            <person name="Heyl A."/>
            <person name="Rumpler F."/>
            <person name="Villalobos L.I.A.C."/>
            <person name="Clay J.M."/>
            <person name="Skokan R."/>
            <person name="Toyoda A."/>
            <person name="Suzuki Y."/>
            <person name="Kagoshima H."/>
            <person name="Schijlen E."/>
            <person name="Tajeshwar N."/>
            <person name="Catarino B."/>
            <person name="Hetherington A.J."/>
            <person name="Saltykova A."/>
            <person name="Bonnot C."/>
            <person name="Breuninger H."/>
            <person name="Symeonidi A."/>
            <person name="Radhakrishnan G.V."/>
            <person name="Van Nieuwerburgh F."/>
            <person name="Deforce D."/>
            <person name="Chang C."/>
            <person name="Karol K.G."/>
            <person name="Hedrich R."/>
            <person name="Ulvskov P."/>
            <person name="Glockner G."/>
            <person name="Delwiche C.F."/>
            <person name="Petrasek J."/>
            <person name="Van de Peer Y."/>
            <person name="Friml J."/>
            <person name="Beilby M."/>
            <person name="Dolan L."/>
            <person name="Kohara Y."/>
            <person name="Sugano S."/>
            <person name="Fujiyama A."/>
            <person name="Delaux P.-M."/>
            <person name="Quint M."/>
            <person name="TheiBen G."/>
            <person name="Hagemann M."/>
            <person name="Harholt J."/>
            <person name="Dunand C."/>
            <person name="Zachgo S."/>
            <person name="Langdale J."/>
            <person name="Maumus F."/>
            <person name="Straeten D.V.D."/>
            <person name="Gould S.B."/>
            <person name="Rensing S.A."/>
        </authorList>
    </citation>
    <scope>NUCLEOTIDE SEQUENCE [LARGE SCALE GENOMIC DNA]</scope>
    <source>
        <strain evidence="2 3">S276</strain>
    </source>
</reference>
<dbReference type="Proteomes" id="UP000265515">
    <property type="component" value="Unassembled WGS sequence"/>
</dbReference>
<sequence length="130" mass="15330">MKIKHDADKERERRLKEDEDRKRHEREEEEKRLREKKEREELQAQMSEKIDKVYEAINEKKNSDKDKLEKLKSLVDEIGKKSRGASTSATGSMPVVENLEEVIHSLQRQCEAAEANAKAWKMEALRPENK</sequence>
<dbReference type="Gramene" id="GBG64194">
    <property type="protein sequence ID" value="GBG64194"/>
    <property type="gene ID" value="CBR_g40894"/>
</dbReference>
<keyword evidence="3" id="KW-1185">Reference proteome</keyword>